<evidence type="ECO:0000256" key="1">
    <source>
        <dbReference type="ARBA" id="ARBA00023242"/>
    </source>
</evidence>
<evidence type="ECO:0008006" key="5">
    <source>
        <dbReference type="Google" id="ProtNLM"/>
    </source>
</evidence>
<dbReference type="GO" id="GO:0006355">
    <property type="term" value="P:regulation of DNA-templated transcription"/>
    <property type="evidence" value="ECO:0007669"/>
    <property type="project" value="InterPro"/>
</dbReference>
<evidence type="ECO:0000313" key="4">
    <source>
        <dbReference type="Proteomes" id="UP000594263"/>
    </source>
</evidence>
<dbReference type="Gramene" id="Kaladp0027s0049.1.v1.1">
    <property type="protein sequence ID" value="Kaladp0027s0049.1.v1.1"/>
    <property type="gene ID" value="Kaladp0027s0049.v1.1"/>
</dbReference>
<organism evidence="3 4">
    <name type="scientific">Kalanchoe fedtschenkoi</name>
    <name type="common">Lavender scallops</name>
    <name type="synonym">South American air plant</name>
    <dbReference type="NCBI Taxonomy" id="63787"/>
    <lineage>
        <taxon>Eukaryota</taxon>
        <taxon>Viridiplantae</taxon>
        <taxon>Streptophyta</taxon>
        <taxon>Embryophyta</taxon>
        <taxon>Tracheophyta</taxon>
        <taxon>Spermatophyta</taxon>
        <taxon>Magnoliopsida</taxon>
        <taxon>eudicotyledons</taxon>
        <taxon>Gunneridae</taxon>
        <taxon>Pentapetalae</taxon>
        <taxon>Saxifragales</taxon>
        <taxon>Crassulaceae</taxon>
        <taxon>Kalanchoe</taxon>
    </lineage>
</organism>
<dbReference type="PANTHER" id="PTHR35300:SF5">
    <property type="entry name" value="HISTONE ACETYLTRANSFERASE"/>
    <property type="match status" value="1"/>
</dbReference>
<dbReference type="PANTHER" id="PTHR35300">
    <property type="entry name" value="COACTIVATOR CBP, KIX DOMAIN-CONTAINING PROTEIN-RELATED"/>
    <property type="match status" value="1"/>
</dbReference>
<dbReference type="AlphaFoldDB" id="A0A7N0T9E0"/>
<proteinExistence type="predicted"/>
<dbReference type="Proteomes" id="UP000594263">
    <property type="component" value="Unplaced"/>
</dbReference>
<evidence type="ECO:0000256" key="2">
    <source>
        <dbReference type="SAM" id="MobiDB-lite"/>
    </source>
</evidence>
<keyword evidence="1" id="KW-0539">Nucleus</keyword>
<protein>
    <recommendedName>
        <fullName evidence="5">Histone acetyltransferase</fullName>
    </recommendedName>
</protein>
<reference evidence="3" key="1">
    <citation type="submission" date="2021-01" db="UniProtKB">
        <authorList>
            <consortium name="EnsemblPlants"/>
        </authorList>
    </citation>
    <scope>IDENTIFICATION</scope>
</reference>
<feature type="compositionally biased region" description="Basic and acidic residues" evidence="2">
    <location>
        <begin position="293"/>
        <end position="311"/>
    </location>
</feature>
<dbReference type="Gene3D" id="1.10.246.20">
    <property type="entry name" value="Coactivator CBP, KIX domain"/>
    <property type="match status" value="1"/>
</dbReference>
<dbReference type="GO" id="GO:0003712">
    <property type="term" value="F:transcription coregulator activity"/>
    <property type="evidence" value="ECO:0007669"/>
    <property type="project" value="InterPro"/>
</dbReference>
<keyword evidence="4" id="KW-1185">Reference proteome</keyword>
<dbReference type="InterPro" id="IPR036529">
    <property type="entry name" value="KIX_dom_sf"/>
</dbReference>
<sequence>MPRPGPRPYECVRRAWHSERHQPIRGSLIQELFRVVSEIHSPATKRNKEWQDKLPIVVLKAEEIMYSKATSEADYMDLNTLWDRANDAINTIIRRDDTEETGDLLQPCIEAALHLGCIPRRASRSERNNDPRCYLSPNPQEPMSCCHSNLKSSISSAHYMAMYSDMVKRVALSLSQLDAAPDKIPYKNFPLHFPPQTNPSQPVAHETCSASVGGHSVYPLYYWSCLKGDDPQLRCNTLPTKAMTHATDNISHPVSIMDTPIKHEVATISEKPQTGPPVSCDLSLRLGPCSGSEDIHNKNHPKEFRDTESKNPKSNKPHLFSKESAPVSYNEASKKRKALALAPCPAEEMQSCWQPKLPRNHYFTQRMRNPGFLQ</sequence>
<name>A0A7N0T9E0_KALFE</name>
<dbReference type="EnsemblPlants" id="Kaladp0027s0049.1.v1.1">
    <property type="protein sequence ID" value="Kaladp0027s0049.1.v1.1"/>
    <property type="gene ID" value="Kaladp0027s0049.v1.1"/>
</dbReference>
<evidence type="ECO:0000313" key="3">
    <source>
        <dbReference type="EnsemblPlants" id="Kaladp0027s0049.1.v1.1"/>
    </source>
</evidence>
<feature type="region of interest" description="Disordered" evidence="2">
    <location>
        <begin position="291"/>
        <end position="329"/>
    </location>
</feature>
<accession>A0A7N0T9E0</accession>